<dbReference type="Pfam" id="PF10521">
    <property type="entry name" value="Tti2"/>
    <property type="match status" value="1"/>
</dbReference>
<evidence type="ECO:0000313" key="2">
    <source>
        <dbReference type="EMBL" id="KAK7572007.1"/>
    </source>
</evidence>
<dbReference type="GO" id="GO:0110078">
    <property type="term" value="C:TTT Hsp90 cochaperone complex"/>
    <property type="evidence" value="ECO:0007669"/>
    <property type="project" value="InterPro"/>
</dbReference>
<dbReference type="GO" id="GO:0005829">
    <property type="term" value="C:cytosol"/>
    <property type="evidence" value="ECO:0007669"/>
    <property type="project" value="TreeGrafter"/>
</dbReference>
<proteinExistence type="inferred from homology"/>
<dbReference type="SUPFAM" id="SSF48371">
    <property type="entry name" value="ARM repeat"/>
    <property type="match status" value="1"/>
</dbReference>
<sequence length="417" mass="48639">MDDITLQSQLANFSSVSANVDEYLSKLQKLVIQAFVPENKTIESRPFEREDFSTTPAVAKQIFKTLQLALSSGIEEYQKYDDLFHKLIYSSVILCGEHSGFFLWTDKECCELSQTVLATILKIFQCINVEYFLIKMDSKKKYHGNNILSEILPKLSKDSWKYHPASVQCFSWLIHQIKLPNMKYFIPISLPISLKIMDDFEISSKVIGLNCLRHLIANVSKAELHWNIQIEVLQNILKPLFYYRESELILPLIKCTIEVVDKSNLRFKDAGVDLMWSYFDEILSIILPMMEYEQDMLRRYSYIKSFCVILEYGNLALGRWSQRILQIVEDYAKVPMTELDAITALNLFIKKCWPLIIHHWKYVNLISGKILYQSENDLAISESKITLKMLKELLPKEENLIDIECIEAKRLETKQNL</sequence>
<dbReference type="PANTHER" id="PTHR32226">
    <property type="entry name" value="TELO2-INTERACTING PROTEIN 2"/>
    <property type="match status" value="1"/>
</dbReference>
<keyword evidence="3" id="KW-1185">Reference proteome</keyword>
<organism evidence="2 3">
    <name type="scientific">Parthenolecanium corni</name>
    <dbReference type="NCBI Taxonomy" id="536013"/>
    <lineage>
        <taxon>Eukaryota</taxon>
        <taxon>Metazoa</taxon>
        <taxon>Ecdysozoa</taxon>
        <taxon>Arthropoda</taxon>
        <taxon>Hexapoda</taxon>
        <taxon>Insecta</taxon>
        <taxon>Pterygota</taxon>
        <taxon>Neoptera</taxon>
        <taxon>Paraneoptera</taxon>
        <taxon>Hemiptera</taxon>
        <taxon>Sternorrhyncha</taxon>
        <taxon>Coccoidea</taxon>
        <taxon>Coccidae</taxon>
        <taxon>Parthenolecanium</taxon>
    </lineage>
</organism>
<evidence type="ECO:0008006" key="4">
    <source>
        <dbReference type="Google" id="ProtNLM"/>
    </source>
</evidence>
<dbReference type="PANTHER" id="PTHR32226:SF2">
    <property type="entry name" value="TELO2-INTERACTING PROTEIN 2"/>
    <property type="match status" value="1"/>
</dbReference>
<comment type="caution">
    <text evidence="2">The sequence shown here is derived from an EMBL/GenBank/DDBJ whole genome shotgun (WGS) entry which is preliminary data.</text>
</comment>
<accession>A0AAN9XX23</accession>
<name>A0AAN9XX23_9HEMI</name>
<reference evidence="2 3" key="1">
    <citation type="submission" date="2024-03" db="EMBL/GenBank/DDBJ databases">
        <title>Adaptation during the transition from Ophiocordyceps entomopathogen to insect associate is accompanied by gene loss and intensified selection.</title>
        <authorList>
            <person name="Ward C.M."/>
            <person name="Onetto C.A."/>
            <person name="Borneman A.R."/>
        </authorList>
    </citation>
    <scope>NUCLEOTIDE SEQUENCE [LARGE SCALE GENOMIC DNA]</scope>
    <source>
        <strain evidence="2">AWRI1</strain>
        <tissue evidence="2">Single Adult Female</tissue>
    </source>
</reference>
<dbReference type="EMBL" id="JBBCAQ010000038">
    <property type="protein sequence ID" value="KAK7572007.1"/>
    <property type="molecule type" value="Genomic_DNA"/>
</dbReference>
<dbReference type="InterPro" id="IPR016024">
    <property type="entry name" value="ARM-type_fold"/>
</dbReference>
<evidence type="ECO:0000256" key="1">
    <source>
        <dbReference type="ARBA" id="ARBA00034736"/>
    </source>
</evidence>
<evidence type="ECO:0000313" key="3">
    <source>
        <dbReference type="Proteomes" id="UP001367676"/>
    </source>
</evidence>
<dbReference type="Proteomes" id="UP001367676">
    <property type="component" value="Unassembled WGS sequence"/>
</dbReference>
<gene>
    <name evidence="2" type="ORF">V9T40_014479</name>
</gene>
<dbReference type="InterPro" id="IPR018870">
    <property type="entry name" value="Tti2"/>
</dbReference>
<dbReference type="AlphaFoldDB" id="A0AAN9XX23"/>
<dbReference type="GO" id="GO:0005634">
    <property type="term" value="C:nucleus"/>
    <property type="evidence" value="ECO:0007669"/>
    <property type="project" value="TreeGrafter"/>
</dbReference>
<comment type="similarity">
    <text evidence="1">Belongs to the TTI2 family.</text>
</comment>
<protein>
    <recommendedName>
        <fullName evidence="4">TELO2-interacting protein 2</fullName>
    </recommendedName>
</protein>